<dbReference type="Proteomes" id="UP000010469">
    <property type="component" value="Chromosome"/>
</dbReference>
<name>L0AC42_CALLD</name>
<dbReference type="STRING" id="1056495.Calag_0974"/>
<dbReference type="InParanoid" id="L0AC42"/>
<feature type="region of interest" description="Disordered" evidence="1">
    <location>
        <begin position="110"/>
        <end position="138"/>
    </location>
</feature>
<sequence>MAKELKVNELAPKSAVEEISVKVIKVSEPRNVFGKDGMSHKVSDVLVGDESGTIIMTLWDNSINKVKEGETINIKNAFVSTFKGSMRLSLNKNNGSITVSEKEIENVNTGNNMSDKVVEEERRSYSSYGRKPSYRKRY</sequence>
<organism evidence="3 4">
    <name type="scientific">Caldisphaera lagunensis (strain DSM 15908 / JCM 11604 / ANMR 0165 / IC-154)</name>
    <dbReference type="NCBI Taxonomy" id="1056495"/>
    <lineage>
        <taxon>Archaea</taxon>
        <taxon>Thermoproteota</taxon>
        <taxon>Thermoprotei</taxon>
        <taxon>Acidilobales</taxon>
        <taxon>Caldisphaeraceae</taxon>
        <taxon>Caldisphaera</taxon>
    </lineage>
</organism>
<dbReference type="HOGENOM" id="CLU_110881_2_1_2"/>
<dbReference type="KEGG" id="clg:Calag_0974"/>
<gene>
    <name evidence="3" type="ordered locus">Calag_0974</name>
</gene>
<evidence type="ECO:0000256" key="1">
    <source>
        <dbReference type="SAM" id="MobiDB-lite"/>
    </source>
</evidence>
<reference evidence="4" key="1">
    <citation type="submission" date="2012-03" db="EMBL/GenBank/DDBJ databases">
        <title>Complete genome of Caldisphaera lagunensis DSM 15908.</title>
        <authorList>
            <person name="Lucas S."/>
            <person name="Copeland A."/>
            <person name="Lapidus A."/>
            <person name="Glavina del Rio T."/>
            <person name="Dalin E."/>
            <person name="Tice H."/>
            <person name="Bruce D."/>
            <person name="Goodwin L."/>
            <person name="Pitluck S."/>
            <person name="Peters L."/>
            <person name="Mikhailova N."/>
            <person name="Teshima H."/>
            <person name="Kyrpides N."/>
            <person name="Mavromatis K."/>
            <person name="Ivanova N."/>
            <person name="Brettin T."/>
            <person name="Detter J.C."/>
            <person name="Han C."/>
            <person name="Larimer F."/>
            <person name="Land M."/>
            <person name="Hauser L."/>
            <person name="Markowitz V."/>
            <person name="Cheng J.-F."/>
            <person name="Hugenholtz P."/>
            <person name="Woyke T."/>
            <person name="Wu D."/>
            <person name="Spring S."/>
            <person name="Schroeder M."/>
            <person name="Brambilla E."/>
            <person name="Klenk H.-P."/>
            <person name="Eisen J.A."/>
        </authorList>
    </citation>
    <scope>NUCLEOTIDE SEQUENCE [LARGE SCALE GENOMIC DNA]</scope>
    <source>
        <strain evidence="4">DSM 15908 / JCM 11604 / IC-154</strain>
    </source>
</reference>
<dbReference type="PANTHER" id="PTHR31472">
    <property type="entry name" value="OS05G0244600 PROTEIN"/>
    <property type="match status" value="1"/>
</dbReference>
<dbReference type="InterPro" id="IPR048970">
    <property type="entry name" value="OB_Ssb-like"/>
</dbReference>
<dbReference type="CDD" id="cd04491">
    <property type="entry name" value="SoSSB_OBF"/>
    <property type="match status" value="1"/>
</dbReference>
<keyword evidence="4" id="KW-1185">Reference proteome</keyword>
<dbReference type="InterPro" id="IPR012340">
    <property type="entry name" value="NA-bd_OB-fold"/>
</dbReference>
<dbReference type="SUPFAM" id="SSF50249">
    <property type="entry name" value="Nucleic acid-binding proteins"/>
    <property type="match status" value="1"/>
</dbReference>
<accession>L0AC42</accession>
<feature type="domain" description="Single-stranded DNA binding protein Ssb-like OB fold" evidence="2">
    <location>
        <begin position="11"/>
        <end position="93"/>
    </location>
</feature>
<proteinExistence type="predicted"/>
<dbReference type="AlphaFoldDB" id="L0AC42"/>
<dbReference type="PANTHER" id="PTHR31472:SF5">
    <property type="entry name" value="OS05G0244600 PROTEIN"/>
    <property type="match status" value="1"/>
</dbReference>
<protein>
    <submittedName>
        <fullName evidence="3">OB-fold nucleic acid binding protein</fullName>
    </submittedName>
</protein>
<evidence type="ECO:0000313" key="3">
    <source>
        <dbReference type="EMBL" id="AFZ70697.1"/>
    </source>
</evidence>
<evidence type="ECO:0000313" key="4">
    <source>
        <dbReference type="Proteomes" id="UP000010469"/>
    </source>
</evidence>
<dbReference type="EMBL" id="CP003378">
    <property type="protein sequence ID" value="AFZ70697.1"/>
    <property type="molecule type" value="Genomic_DNA"/>
</dbReference>
<dbReference type="eggNOG" id="arCOG01510">
    <property type="taxonomic scope" value="Archaea"/>
</dbReference>
<evidence type="ECO:0000259" key="2">
    <source>
        <dbReference type="Pfam" id="PF21473"/>
    </source>
</evidence>
<dbReference type="Pfam" id="PF21473">
    <property type="entry name" value="OB_Ssb-like"/>
    <property type="match status" value="1"/>
</dbReference>
<dbReference type="Gene3D" id="2.40.50.140">
    <property type="entry name" value="Nucleic acid-binding proteins"/>
    <property type="match status" value="1"/>
</dbReference>